<protein>
    <submittedName>
        <fullName evidence="2">Uncharacterized protein</fullName>
    </submittedName>
</protein>
<reference evidence="2 3" key="1">
    <citation type="submission" date="2016-10" db="EMBL/GenBank/DDBJ databases">
        <authorList>
            <person name="de Groot N.N."/>
        </authorList>
    </citation>
    <scope>NUCLEOTIDE SEQUENCE [LARGE SCALE GENOMIC DNA]</scope>
    <source>
        <strain evidence="2 3">DSM 19073</strain>
    </source>
</reference>
<dbReference type="EMBL" id="FORA01000008">
    <property type="protein sequence ID" value="SFJ83165.1"/>
    <property type="molecule type" value="Genomic_DNA"/>
</dbReference>
<sequence>MRISSLTGLLLLAAAPAFAQDAAAPQDAPDTAFEIELNGAADTDAGNCRLTFVARNQTGTPLDQVAYEFAVFDTSGRVTQIVAFDFGAMVAGKTRILQFDVGGMACGDVSGIVANDAIVCTVEGTENAGICLSSLAARSLTDIQFGI</sequence>
<dbReference type="AlphaFoldDB" id="A0A1I3UJV5"/>
<feature type="signal peptide" evidence="1">
    <location>
        <begin position="1"/>
        <end position="19"/>
    </location>
</feature>
<feature type="chain" id="PRO_5011681725" evidence="1">
    <location>
        <begin position="20"/>
        <end position="147"/>
    </location>
</feature>
<dbReference type="RefSeq" id="WP_245749318.1">
    <property type="nucleotide sequence ID" value="NZ_FORA01000008.1"/>
</dbReference>
<dbReference type="STRING" id="390807.SAMN04488095_3780"/>
<proteinExistence type="predicted"/>
<keyword evidence="1" id="KW-0732">Signal</keyword>
<accession>A0A1I3UJV5</accession>
<dbReference type="Proteomes" id="UP000199110">
    <property type="component" value="Unassembled WGS sequence"/>
</dbReference>
<gene>
    <name evidence="2" type="ORF">SAMN04488095_3780</name>
</gene>
<organism evidence="2 3">
    <name type="scientific">Jannaschia pohangensis</name>
    <dbReference type="NCBI Taxonomy" id="390807"/>
    <lineage>
        <taxon>Bacteria</taxon>
        <taxon>Pseudomonadati</taxon>
        <taxon>Pseudomonadota</taxon>
        <taxon>Alphaproteobacteria</taxon>
        <taxon>Rhodobacterales</taxon>
        <taxon>Roseobacteraceae</taxon>
        <taxon>Jannaschia</taxon>
    </lineage>
</organism>
<evidence type="ECO:0000313" key="2">
    <source>
        <dbReference type="EMBL" id="SFJ83165.1"/>
    </source>
</evidence>
<evidence type="ECO:0000313" key="3">
    <source>
        <dbReference type="Proteomes" id="UP000199110"/>
    </source>
</evidence>
<evidence type="ECO:0000256" key="1">
    <source>
        <dbReference type="SAM" id="SignalP"/>
    </source>
</evidence>
<name>A0A1I3UJV5_9RHOB</name>
<keyword evidence="3" id="KW-1185">Reference proteome</keyword>